<dbReference type="Proteomes" id="UP000054624">
    <property type="component" value="Unassembled WGS sequence"/>
</dbReference>
<feature type="binding site" description="covalent" evidence="6">
    <location>
        <position position="46"/>
    </location>
    <ligand>
        <name>heme c</name>
        <dbReference type="ChEBI" id="CHEBI:61717"/>
    </ligand>
</feature>
<keyword evidence="4" id="KW-0249">Electron transport</keyword>
<evidence type="ECO:0000259" key="8">
    <source>
        <dbReference type="Pfam" id="PF00034"/>
    </source>
</evidence>
<comment type="PTM">
    <text evidence="6">Binds 1 heme c group covalently per subunit.</text>
</comment>
<dbReference type="SUPFAM" id="SSF46626">
    <property type="entry name" value="Cytochrome c"/>
    <property type="match status" value="1"/>
</dbReference>
<protein>
    <submittedName>
        <fullName evidence="9">Cytochrome c family protein</fullName>
    </submittedName>
</protein>
<feature type="binding site" description="covalent" evidence="6">
    <location>
        <position position="42"/>
    </location>
    <ligand>
        <name>heme c</name>
        <dbReference type="ChEBI" id="CHEBI:61717"/>
    </ligand>
</feature>
<evidence type="ECO:0000256" key="4">
    <source>
        <dbReference type="ARBA" id="ARBA00022982"/>
    </source>
</evidence>
<dbReference type="RefSeq" id="WP_061160762.1">
    <property type="nucleotide sequence ID" value="NZ_FCOI02000008.1"/>
</dbReference>
<keyword evidence="3 6" id="KW-0479">Metal-binding</keyword>
<dbReference type="STRING" id="1777137.AWB76_02907"/>
<evidence type="ECO:0000256" key="1">
    <source>
        <dbReference type="ARBA" id="ARBA00022448"/>
    </source>
</evidence>
<evidence type="ECO:0000256" key="5">
    <source>
        <dbReference type="ARBA" id="ARBA00023004"/>
    </source>
</evidence>
<dbReference type="AlphaFoldDB" id="A0A158AQZ3"/>
<feature type="chain" id="PRO_5007621046" evidence="7">
    <location>
        <begin position="30"/>
        <end position="116"/>
    </location>
</feature>
<accession>A0A158AQZ3</accession>
<dbReference type="InterPro" id="IPR009056">
    <property type="entry name" value="Cyt_c-like_dom"/>
</dbReference>
<dbReference type="InterPro" id="IPR002324">
    <property type="entry name" value="Cyt_c_ID"/>
</dbReference>
<feature type="domain" description="Cytochrome c" evidence="8">
    <location>
        <begin position="35"/>
        <end position="114"/>
    </location>
</feature>
<keyword evidence="1" id="KW-0813">Transport</keyword>
<proteinExistence type="predicted"/>
<dbReference type="GO" id="GO:0009055">
    <property type="term" value="F:electron transfer activity"/>
    <property type="evidence" value="ECO:0007669"/>
    <property type="project" value="InterPro"/>
</dbReference>
<sequence length="116" mass="12861">MPTHRSIDAHVARVGLLVTLLLVASQALAQPEPSALIDQQHCMFCHTNDAPFLAPSFQEIANRYRDNPNAQVMLEHKLRVGGRAHWGNMAMPSPAERGGPLSPEDAHTLVEWVLRH</sequence>
<dbReference type="GO" id="GO:0005506">
    <property type="term" value="F:iron ion binding"/>
    <property type="evidence" value="ECO:0007669"/>
    <property type="project" value="InterPro"/>
</dbReference>
<evidence type="ECO:0000256" key="7">
    <source>
        <dbReference type="SAM" id="SignalP"/>
    </source>
</evidence>
<evidence type="ECO:0000256" key="2">
    <source>
        <dbReference type="ARBA" id="ARBA00022617"/>
    </source>
</evidence>
<organism evidence="9 10">
    <name type="scientific">Caballeronia temeraria</name>
    <dbReference type="NCBI Taxonomy" id="1777137"/>
    <lineage>
        <taxon>Bacteria</taxon>
        <taxon>Pseudomonadati</taxon>
        <taxon>Pseudomonadota</taxon>
        <taxon>Betaproteobacteria</taxon>
        <taxon>Burkholderiales</taxon>
        <taxon>Burkholderiaceae</taxon>
        <taxon>Caballeronia</taxon>
    </lineage>
</organism>
<dbReference type="PRINTS" id="PR00606">
    <property type="entry name" value="CYTCHROMECID"/>
</dbReference>
<dbReference type="InterPro" id="IPR036909">
    <property type="entry name" value="Cyt_c-like_dom_sf"/>
</dbReference>
<gene>
    <name evidence="9" type="ORF">AWB76_02907</name>
</gene>
<dbReference type="OrthoDB" id="9007105at2"/>
<dbReference type="GO" id="GO:0020037">
    <property type="term" value="F:heme binding"/>
    <property type="evidence" value="ECO:0007669"/>
    <property type="project" value="InterPro"/>
</dbReference>
<keyword evidence="5 6" id="KW-0408">Iron</keyword>
<keyword evidence="7" id="KW-0732">Signal</keyword>
<dbReference type="EMBL" id="FCOI02000008">
    <property type="protein sequence ID" value="SAK60441.1"/>
    <property type="molecule type" value="Genomic_DNA"/>
</dbReference>
<dbReference type="Pfam" id="PF00034">
    <property type="entry name" value="Cytochrom_C"/>
    <property type="match status" value="1"/>
</dbReference>
<name>A0A158AQZ3_9BURK</name>
<evidence type="ECO:0000256" key="3">
    <source>
        <dbReference type="ARBA" id="ARBA00022723"/>
    </source>
</evidence>
<feature type="signal peptide" evidence="7">
    <location>
        <begin position="1"/>
        <end position="29"/>
    </location>
</feature>
<evidence type="ECO:0000256" key="6">
    <source>
        <dbReference type="PIRSR" id="PIRSR602324-1"/>
    </source>
</evidence>
<reference evidence="10" key="1">
    <citation type="submission" date="2016-01" db="EMBL/GenBank/DDBJ databases">
        <authorList>
            <person name="Peeters Charlotte."/>
        </authorList>
    </citation>
    <scope>NUCLEOTIDE SEQUENCE [LARGE SCALE GENOMIC DNA]</scope>
</reference>
<feature type="binding site" description="covalent" evidence="6">
    <location>
        <position position="91"/>
    </location>
    <ligand>
        <name>heme c</name>
        <dbReference type="ChEBI" id="CHEBI:61717"/>
    </ligand>
</feature>
<keyword evidence="2 6" id="KW-0349">Heme</keyword>
<keyword evidence="10" id="KW-1185">Reference proteome</keyword>
<evidence type="ECO:0000313" key="10">
    <source>
        <dbReference type="Proteomes" id="UP000054624"/>
    </source>
</evidence>
<evidence type="ECO:0000313" key="9">
    <source>
        <dbReference type="EMBL" id="SAK60441.1"/>
    </source>
</evidence>
<dbReference type="Gene3D" id="1.10.760.10">
    <property type="entry name" value="Cytochrome c-like domain"/>
    <property type="match status" value="1"/>
</dbReference>